<keyword evidence="4 6" id="KW-1133">Transmembrane helix</keyword>
<dbReference type="Gene3D" id="1.20.1250.20">
    <property type="entry name" value="MFS general substrate transporter like domains"/>
    <property type="match status" value="2"/>
</dbReference>
<feature type="transmembrane region" description="Helical" evidence="6">
    <location>
        <begin position="160"/>
        <end position="179"/>
    </location>
</feature>
<feature type="transmembrane region" description="Helical" evidence="6">
    <location>
        <begin position="249"/>
        <end position="271"/>
    </location>
</feature>
<evidence type="ECO:0000256" key="5">
    <source>
        <dbReference type="ARBA" id="ARBA00023136"/>
    </source>
</evidence>
<dbReference type="EMBL" id="CACRTV010000021">
    <property type="protein sequence ID" value="VYT79011.1"/>
    <property type="molecule type" value="Genomic_DNA"/>
</dbReference>
<evidence type="ECO:0000256" key="1">
    <source>
        <dbReference type="ARBA" id="ARBA00004651"/>
    </source>
</evidence>
<dbReference type="GO" id="GO:0005886">
    <property type="term" value="C:plasma membrane"/>
    <property type="evidence" value="ECO:0007669"/>
    <property type="project" value="UniProtKB-SubCell"/>
</dbReference>
<feature type="transmembrane region" description="Helical" evidence="6">
    <location>
        <begin position="338"/>
        <end position="360"/>
    </location>
</feature>
<dbReference type="SUPFAM" id="SSF103473">
    <property type="entry name" value="MFS general substrate transporter"/>
    <property type="match status" value="1"/>
</dbReference>
<sequence>MKKSLIFKKGCFMKGLSKEELSWALYDWGNSAYSMTITSTILPIYFKMVAENSGMSSSNSTAVWGYTISISTLLVSLIAPVLGTIADYKGNKKKFFKFFCSIGIFSTIMLALVPTDMPMILLLNYGFTVLGFSGANVFYDSFLVDATSTERMDKVSSAGFALGYIGSTIPFIISIVIVILTQNGILGISISLACKIAFLITALWWGSFTIPLLRNVNQKYYIEKEPNPVKNSFVRIGKTFKDIRSHKKIFTFLIAYFFYIDGVDTIIGMATSYGTDLGISMTSLLVILLLTQFVAFPFTIIYGRLAEKFGGKKMLYVGITTYVIISIYAYFLKTTLDFWILAMAVGSAQGGIQAISRSYFAKLVPKEKSNEFFGFYNVFGKFAAIMGPFLVGIVTQITGQSNKGIISLIVLFAIGGFILTRVKEDYVTAEVTELVSESM</sequence>
<keyword evidence="5 6" id="KW-0472">Membrane</keyword>
<feature type="transmembrane region" description="Helical" evidence="6">
    <location>
        <begin position="277"/>
        <end position="302"/>
    </location>
</feature>
<evidence type="ECO:0000313" key="8">
    <source>
        <dbReference type="EMBL" id="VYT79011.1"/>
    </source>
</evidence>
<evidence type="ECO:0000256" key="3">
    <source>
        <dbReference type="ARBA" id="ARBA00022692"/>
    </source>
</evidence>
<feature type="transmembrane region" description="Helical" evidence="6">
    <location>
        <begin position="119"/>
        <end position="139"/>
    </location>
</feature>
<dbReference type="Pfam" id="PF11700">
    <property type="entry name" value="ATG22"/>
    <property type="match status" value="1"/>
</dbReference>
<evidence type="ECO:0000259" key="7">
    <source>
        <dbReference type="PROSITE" id="PS50850"/>
    </source>
</evidence>
<organism evidence="8">
    <name type="scientific">Clostridium paraputrificum</name>
    <dbReference type="NCBI Taxonomy" id="29363"/>
    <lineage>
        <taxon>Bacteria</taxon>
        <taxon>Bacillati</taxon>
        <taxon>Bacillota</taxon>
        <taxon>Clostridia</taxon>
        <taxon>Eubacteriales</taxon>
        <taxon>Clostridiaceae</taxon>
        <taxon>Clostridium</taxon>
    </lineage>
</organism>
<keyword evidence="2" id="KW-0813">Transport</keyword>
<dbReference type="PROSITE" id="PS50850">
    <property type="entry name" value="MFS"/>
    <property type="match status" value="1"/>
</dbReference>
<feature type="domain" description="Major facilitator superfamily (MFS) profile" evidence="7">
    <location>
        <begin position="248"/>
        <end position="439"/>
    </location>
</feature>
<dbReference type="InterPro" id="IPR024671">
    <property type="entry name" value="Atg22-like"/>
</dbReference>
<dbReference type="GO" id="GO:0022857">
    <property type="term" value="F:transmembrane transporter activity"/>
    <property type="evidence" value="ECO:0007669"/>
    <property type="project" value="InterPro"/>
</dbReference>
<feature type="transmembrane region" description="Helical" evidence="6">
    <location>
        <begin position="66"/>
        <end position="88"/>
    </location>
</feature>
<feature type="transmembrane region" description="Helical" evidence="6">
    <location>
        <begin position="404"/>
        <end position="422"/>
    </location>
</feature>
<dbReference type="PANTHER" id="PTHR23519:SF1">
    <property type="entry name" value="AUTOPHAGY-RELATED PROTEIN 22"/>
    <property type="match status" value="1"/>
</dbReference>
<dbReference type="InterPro" id="IPR050495">
    <property type="entry name" value="ATG22/LtaA_families"/>
</dbReference>
<name>A0A6N2ZIB2_9CLOT</name>
<accession>A0A6N2ZIB2</accession>
<dbReference type="CDD" id="cd17482">
    <property type="entry name" value="MFS_YxiO_like"/>
    <property type="match status" value="1"/>
</dbReference>
<evidence type="ECO:0000256" key="6">
    <source>
        <dbReference type="SAM" id="Phobius"/>
    </source>
</evidence>
<feature type="transmembrane region" description="Helical" evidence="6">
    <location>
        <begin position="314"/>
        <end position="332"/>
    </location>
</feature>
<dbReference type="AlphaFoldDB" id="A0A6N2ZIB2"/>
<keyword evidence="3 6" id="KW-0812">Transmembrane</keyword>
<dbReference type="InterPro" id="IPR020846">
    <property type="entry name" value="MFS_dom"/>
</dbReference>
<reference evidence="8" key="1">
    <citation type="submission" date="2019-11" db="EMBL/GenBank/DDBJ databases">
        <authorList>
            <person name="Feng L."/>
        </authorList>
    </citation>
    <scope>NUCLEOTIDE SEQUENCE</scope>
    <source>
        <strain evidence="8">CParaputrificumLFYP93</strain>
    </source>
</reference>
<feature type="transmembrane region" description="Helical" evidence="6">
    <location>
        <begin position="21"/>
        <end position="46"/>
    </location>
</feature>
<evidence type="ECO:0000256" key="4">
    <source>
        <dbReference type="ARBA" id="ARBA00022989"/>
    </source>
</evidence>
<protein>
    <submittedName>
        <fullName evidence="8">Multidrug resistance protein MdtG</fullName>
    </submittedName>
</protein>
<feature type="transmembrane region" description="Helical" evidence="6">
    <location>
        <begin position="372"/>
        <end position="398"/>
    </location>
</feature>
<feature type="transmembrane region" description="Helical" evidence="6">
    <location>
        <begin position="95"/>
        <end position="113"/>
    </location>
</feature>
<gene>
    <name evidence="8" type="primary">mdtG</name>
    <name evidence="8" type="ORF">CPLFYP93_00599</name>
</gene>
<proteinExistence type="predicted"/>
<dbReference type="InterPro" id="IPR036259">
    <property type="entry name" value="MFS_trans_sf"/>
</dbReference>
<feature type="transmembrane region" description="Helical" evidence="6">
    <location>
        <begin position="185"/>
        <end position="205"/>
    </location>
</feature>
<evidence type="ECO:0000256" key="2">
    <source>
        <dbReference type="ARBA" id="ARBA00022448"/>
    </source>
</evidence>
<dbReference type="PANTHER" id="PTHR23519">
    <property type="entry name" value="AUTOPHAGY-RELATED PROTEIN 22"/>
    <property type="match status" value="1"/>
</dbReference>
<comment type="subcellular location">
    <subcellularLocation>
        <location evidence="1">Cell membrane</location>
        <topology evidence="1">Multi-pass membrane protein</topology>
    </subcellularLocation>
</comment>